<sequence>MIDLRRQFGCRCLPPSSSAALPLPSASHSAADSSGPLGHSVPSRRYRVPNLDTQCRLSPLPLSAAMPPSSANEHRSSLLPPLMNTGSPKLVPVVR</sequence>
<feature type="compositionally biased region" description="Low complexity" evidence="1">
    <location>
        <begin position="57"/>
        <end position="71"/>
    </location>
</feature>
<reference evidence="3" key="2">
    <citation type="submission" date="2001-05" db="EMBL/GenBank/DDBJ databases">
        <title>Oryza sativa nipponbare(GA3) genomic DNA, chromosome 6, PAC clone:P0664F03.</title>
        <authorList>
            <person name="Sasaki T."/>
            <person name="Matsumoto T."/>
            <person name="Yamamoto K."/>
        </authorList>
    </citation>
    <scope>NUCLEOTIDE SEQUENCE</scope>
</reference>
<organism evidence="3 4">
    <name type="scientific">Oryza sativa subsp. japonica</name>
    <name type="common">Rice</name>
    <dbReference type="NCBI Taxonomy" id="39947"/>
    <lineage>
        <taxon>Eukaryota</taxon>
        <taxon>Viridiplantae</taxon>
        <taxon>Streptophyta</taxon>
        <taxon>Embryophyta</taxon>
        <taxon>Tracheophyta</taxon>
        <taxon>Spermatophyta</taxon>
        <taxon>Magnoliopsida</taxon>
        <taxon>Liliopsida</taxon>
        <taxon>Poales</taxon>
        <taxon>Poaceae</taxon>
        <taxon>BOP clade</taxon>
        <taxon>Oryzoideae</taxon>
        <taxon>Oryzeae</taxon>
        <taxon>Oryzinae</taxon>
        <taxon>Oryza</taxon>
        <taxon>Oryza sativa</taxon>
    </lineage>
</organism>
<reference evidence="2" key="1">
    <citation type="submission" date="2001-04" db="EMBL/GenBank/DDBJ databases">
        <title>Oryza sativa nipponbare(GA3) genomic DNA, chromosome 6, PAC clone:P0025G03.</title>
        <authorList>
            <person name="Sasaki T."/>
            <person name="Matsumoto T."/>
            <person name="Yamamoto K."/>
        </authorList>
    </citation>
    <scope>NUCLEOTIDE SEQUENCE</scope>
</reference>
<feature type="compositionally biased region" description="Low complexity" evidence="1">
    <location>
        <begin position="15"/>
        <end position="36"/>
    </location>
</feature>
<dbReference type="EMBL" id="AP003521">
    <property type="protein sequence ID" value="BAD45253.1"/>
    <property type="molecule type" value="Genomic_DNA"/>
</dbReference>
<reference evidence="4" key="3">
    <citation type="journal article" date="2005" name="Nature">
        <title>The map-based sequence of the rice genome.</title>
        <authorList>
            <consortium name="International rice genome sequencing project (IRGSP)"/>
            <person name="Matsumoto T."/>
            <person name="Wu J."/>
            <person name="Kanamori H."/>
            <person name="Katayose Y."/>
            <person name="Fujisawa M."/>
            <person name="Namiki N."/>
            <person name="Mizuno H."/>
            <person name="Yamamoto K."/>
            <person name="Antonio B.A."/>
            <person name="Baba T."/>
            <person name="Sakata K."/>
            <person name="Nagamura Y."/>
            <person name="Aoki H."/>
            <person name="Arikawa K."/>
            <person name="Arita K."/>
            <person name="Bito T."/>
            <person name="Chiden Y."/>
            <person name="Fujitsuka N."/>
            <person name="Fukunaka R."/>
            <person name="Hamada M."/>
            <person name="Harada C."/>
            <person name="Hayashi A."/>
            <person name="Hijishita S."/>
            <person name="Honda M."/>
            <person name="Hosokawa S."/>
            <person name="Ichikawa Y."/>
            <person name="Idonuma A."/>
            <person name="Iijima M."/>
            <person name="Ikeda M."/>
            <person name="Ikeno M."/>
            <person name="Ito K."/>
            <person name="Ito S."/>
            <person name="Ito T."/>
            <person name="Ito Y."/>
            <person name="Ito Y."/>
            <person name="Iwabuchi A."/>
            <person name="Kamiya K."/>
            <person name="Karasawa W."/>
            <person name="Kurita K."/>
            <person name="Katagiri S."/>
            <person name="Kikuta A."/>
            <person name="Kobayashi H."/>
            <person name="Kobayashi N."/>
            <person name="Machita K."/>
            <person name="Maehara T."/>
            <person name="Masukawa M."/>
            <person name="Mizubayashi T."/>
            <person name="Mukai Y."/>
            <person name="Nagasaki H."/>
            <person name="Nagata Y."/>
            <person name="Naito S."/>
            <person name="Nakashima M."/>
            <person name="Nakama Y."/>
            <person name="Nakamichi Y."/>
            <person name="Nakamura M."/>
            <person name="Meguro A."/>
            <person name="Negishi M."/>
            <person name="Ohta I."/>
            <person name="Ohta T."/>
            <person name="Okamoto M."/>
            <person name="Ono N."/>
            <person name="Saji S."/>
            <person name="Sakaguchi M."/>
            <person name="Sakai K."/>
            <person name="Shibata M."/>
            <person name="Shimokawa T."/>
            <person name="Song J."/>
            <person name="Takazaki Y."/>
            <person name="Terasawa K."/>
            <person name="Tsugane M."/>
            <person name="Tsuji K."/>
            <person name="Ueda S."/>
            <person name="Waki K."/>
            <person name="Yamagata H."/>
            <person name="Yamamoto M."/>
            <person name="Yamamoto S."/>
            <person name="Yamane H."/>
            <person name="Yoshiki S."/>
            <person name="Yoshihara R."/>
            <person name="Yukawa K."/>
            <person name="Zhong H."/>
            <person name="Yano M."/>
            <person name="Yuan Q."/>
            <person name="Ouyang S."/>
            <person name="Liu J."/>
            <person name="Jones K.M."/>
            <person name="Gansberger K."/>
            <person name="Moffat K."/>
            <person name="Hill J."/>
            <person name="Bera J."/>
            <person name="Fadrosh D."/>
            <person name="Jin S."/>
            <person name="Johri S."/>
            <person name="Kim M."/>
            <person name="Overton L."/>
            <person name="Reardon M."/>
            <person name="Tsitrin T."/>
            <person name="Vuong H."/>
            <person name="Weaver B."/>
            <person name="Ciecko A."/>
            <person name="Tallon L."/>
            <person name="Jackson J."/>
            <person name="Pai G."/>
            <person name="Aken S.V."/>
            <person name="Utterback T."/>
            <person name="Reidmuller S."/>
            <person name="Feldblyum T."/>
            <person name="Hsiao J."/>
            <person name="Zismann V."/>
            <person name="Iobst S."/>
            <person name="de Vazeille A.R."/>
            <person name="Buell C.R."/>
            <person name="Ying K."/>
            <person name="Li Y."/>
            <person name="Lu T."/>
            <person name="Huang Y."/>
            <person name="Zhao Q."/>
            <person name="Feng Q."/>
            <person name="Zhang L."/>
            <person name="Zhu J."/>
            <person name="Weng Q."/>
            <person name="Mu J."/>
            <person name="Lu Y."/>
            <person name="Fan D."/>
            <person name="Liu Y."/>
            <person name="Guan J."/>
            <person name="Zhang Y."/>
            <person name="Yu S."/>
            <person name="Liu X."/>
            <person name="Zhang Y."/>
            <person name="Hong G."/>
            <person name="Han B."/>
            <person name="Choisne N."/>
            <person name="Demange N."/>
            <person name="Orjeda G."/>
            <person name="Samain S."/>
            <person name="Cattolico L."/>
            <person name="Pelletier E."/>
            <person name="Couloux A."/>
            <person name="Segurens B."/>
            <person name="Wincker P."/>
            <person name="D'Hont A."/>
            <person name="Scarpelli C."/>
            <person name="Weissenbach J."/>
            <person name="Salanoubat M."/>
            <person name="Quetier F."/>
            <person name="Yu Y."/>
            <person name="Kim H.R."/>
            <person name="Rambo T."/>
            <person name="Currie J."/>
            <person name="Collura K."/>
            <person name="Luo M."/>
            <person name="Yang T."/>
            <person name="Ammiraju J.S.S."/>
            <person name="Engler F."/>
            <person name="Soderlund C."/>
            <person name="Wing R.A."/>
            <person name="Palmer L.E."/>
            <person name="de la Bastide M."/>
            <person name="Spiegel L."/>
            <person name="Nascimento L."/>
            <person name="Zutavern T."/>
            <person name="O'Shaughnessy A."/>
            <person name="Dike S."/>
            <person name="Dedhia N."/>
            <person name="Preston R."/>
            <person name="Balija V."/>
            <person name="McCombie W.R."/>
            <person name="Chow T."/>
            <person name="Chen H."/>
            <person name="Chung M."/>
            <person name="Chen C."/>
            <person name="Shaw J."/>
            <person name="Wu H."/>
            <person name="Hsiao K."/>
            <person name="Chao Y."/>
            <person name="Chu M."/>
            <person name="Cheng C."/>
            <person name="Hour A."/>
            <person name="Lee P."/>
            <person name="Lin S."/>
            <person name="Lin Y."/>
            <person name="Liou J."/>
            <person name="Liu S."/>
            <person name="Hsing Y."/>
            <person name="Raghuvanshi S."/>
            <person name="Mohanty A."/>
            <person name="Bharti A.K."/>
            <person name="Gaur A."/>
            <person name="Gupta V."/>
            <person name="Kumar D."/>
            <person name="Ravi V."/>
            <person name="Vij S."/>
            <person name="Kapur A."/>
            <person name="Khurana P."/>
            <person name="Khurana P."/>
            <person name="Khurana J.P."/>
            <person name="Tyagi A.K."/>
            <person name="Gaikwad K."/>
            <person name="Singh A."/>
            <person name="Dalal V."/>
            <person name="Srivastava S."/>
            <person name="Dixit A."/>
            <person name="Pal A.K."/>
            <person name="Ghazi I.A."/>
            <person name="Yadav M."/>
            <person name="Pandit A."/>
            <person name="Bhargava A."/>
            <person name="Sureshbabu K."/>
            <person name="Batra K."/>
            <person name="Sharma T.R."/>
            <person name="Mohapatra T."/>
            <person name="Singh N.K."/>
            <person name="Messing J."/>
            <person name="Nelson A.B."/>
            <person name="Fuks G."/>
            <person name="Kavchok S."/>
            <person name="Keizer G."/>
            <person name="Linton E."/>
            <person name="Llaca V."/>
            <person name="Song R."/>
            <person name="Tanyolac B."/>
            <person name="Young S."/>
            <person name="Ho-Il K."/>
            <person name="Hahn J.H."/>
            <person name="Sangsakoo G."/>
            <person name="Vanavichit A."/>
            <person name="de Mattos Luiz.A.T."/>
            <person name="Zimmer P.D."/>
            <person name="Malone G."/>
            <person name="Dellagostin O."/>
            <person name="de Oliveira A.C."/>
            <person name="Bevan M."/>
            <person name="Bancroft I."/>
            <person name="Minx P."/>
            <person name="Cordum H."/>
            <person name="Wilson R."/>
            <person name="Cheng Z."/>
            <person name="Jin W."/>
            <person name="Jiang J."/>
            <person name="Leong S.A."/>
            <person name="Iwama H."/>
            <person name="Gojobori T."/>
            <person name="Itoh T."/>
            <person name="Niimura Y."/>
            <person name="Fujii Y."/>
            <person name="Habara T."/>
            <person name="Sakai H."/>
            <person name="Sato Y."/>
            <person name="Wilson G."/>
            <person name="Kumar K."/>
            <person name="McCouch S."/>
            <person name="Juretic N."/>
            <person name="Hoen D."/>
            <person name="Wright S."/>
            <person name="Bruskiewich R."/>
            <person name="Bureau T."/>
            <person name="Miyao A."/>
            <person name="Hirochika H."/>
            <person name="Nishikawa T."/>
            <person name="Kadowaki K."/>
            <person name="Sugiura M."/>
            <person name="Burr B."/>
            <person name="Sasaki T."/>
        </authorList>
    </citation>
    <scope>NUCLEOTIDE SEQUENCE [LARGE SCALE GENOMIC DNA]</scope>
    <source>
        <strain evidence="4">cv. Nipponbare</strain>
    </source>
</reference>
<evidence type="ECO:0000313" key="3">
    <source>
        <dbReference type="EMBL" id="BAD45355.1"/>
    </source>
</evidence>
<accession>Q656B2</accession>
<protein>
    <submittedName>
        <fullName evidence="3">Uncharacterized protein</fullName>
    </submittedName>
</protein>
<feature type="region of interest" description="Disordered" evidence="1">
    <location>
        <begin position="15"/>
        <end position="95"/>
    </location>
</feature>
<name>Q656B2_ORYSJ</name>
<evidence type="ECO:0000313" key="4">
    <source>
        <dbReference type="Proteomes" id="UP000000763"/>
    </source>
</evidence>
<evidence type="ECO:0000313" key="2">
    <source>
        <dbReference type="EMBL" id="BAD45253.1"/>
    </source>
</evidence>
<dbReference type="AlphaFoldDB" id="Q656B2"/>
<reference evidence="4" key="4">
    <citation type="journal article" date="2008" name="Nucleic Acids Res.">
        <title>The rice annotation project database (RAP-DB): 2008 update.</title>
        <authorList>
            <consortium name="The rice annotation project (RAP)"/>
        </authorList>
    </citation>
    <scope>GENOME REANNOTATION</scope>
    <source>
        <strain evidence="4">cv. Nipponbare</strain>
    </source>
</reference>
<dbReference type="EMBL" id="AP003577">
    <property type="protein sequence ID" value="BAD45355.1"/>
    <property type="molecule type" value="Genomic_DNA"/>
</dbReference>
<gene>
    <name evidence="2" type="ORF">P0025G03.18</name>
    <name evidence="3" type="ORF">P0664F03.51</name>
</gene>
<evidence type="ECO:0000256" key="1">
    <source>
        <dbReference type="SAM" id="MobiDB-lite"/>
    </source>
</evidence>
<proteinExistence type="predicted"/>
<dbReference type="Proteomes" id="UP000000763">
    <property type="component" value="Chromosome 6"/>
</dbReference>